<proteinExistence type="predicted"/>
<feature type="region of interest" description="Disordered" evidence="1">
    <location>
        <begin position="98"/>
        <end position="217"/>
    </location>
</feature>
<feature type="compositionally biased region" description="Low complexity" evidence="1">
    <location>
        <begin position="98"/>
        <end position="129"/>
    </location>
</feature>
<keyword evidence="4" id="KW-1185">Reference proteome</keyword>
<dbReference type="EMBL" id="LNIX01000001">
    <property type="protein sequence ID" value="OXA62016.1"/>
    <property type="molecule type" value="Genomic_DNA"/>
</dbReference>
<evidence type="ECO:0000313" key="3">
    <source>
        <dbReference type="EMBL" id="OXA62016.1"/>
    </source>
</evidence>
<gene>
    <name evidence="3" type="ORF">Fcan01_03006</name>
</gene>
<comment type="caution">
    <text evidence="3">The sequence shown here is derived from an EMBL/GenBank/DDBJ whole genome shotgun (WGS) entry which is preliminary data.</text>
</comment>
<evidence type="ECO:0000256" key="1">
    <source>
        <dbReference type="SAM" id="MobiDB-lite"/>
    </source>
</evidence>
<keyword evidence="2" id="KW-0732">Signal</keyword>
<sequence>MNRFIILATLVAAVAAEAPVSGGYGGAVSAGSNFANSGGFSSFGGSSSGGSGINEYVDEALLARVAAVIASNGDGTASGQDNEGSQYVDQTILQRVASSLGSDQGSSSRGLSSGYGAPAAPSGGSSSLGQPEPAQRIAEWDLSEQRQASSGSSDGGYSSGGSSAPSRSFSSGSSSGGSSFGRPEPAQKIAEFDASQTSGNTGFSGSSSRGSSSGGYN</sequence>
<feature type="compositionally biased region" description="Low complexity" evidence="1">
    <location>
        <begin position="195"/>
        <end position="211"/>
    </location>
</feature>
<feature type="compositionally biased region" description="Low complexity" evidence="1">
    <location>
        <begin position="160"/>
        <end position="173"/>
    </location>
</feature>
<evidence type="ECO:0000256" key="2">
    <source>
        <dbReference type="SAM" id="SignalP"/>
    </source>
</evidence>
<dbReference type="AlphaFoldDB" id="A0A226EZB8"/>
<accession>A0A226EZB8</accession>
<name>A0A226EZB8_FOLCA</name>
<dbReference type="OrthoDB" id="10660971at2759"/>
<dbReference type="Proteomes" id="UP000198287">
    <property type="component" value="Unassembled WGS sequence"/>
</dbReference>
<evidence type="ECO:0000313" key="4">
    <source>
        <dbReference type="Proteomes" id="UP000198287"/>
    </source>
</evidence>
<organism evidence="3 4">
    <name type="scientific">Folsomia candida</name>
    <name type="common">Springtail</name>
    <dbReference type="NCBI Taxonomy" id="158441"/>
    <lineage>
        <taxon>Eukaryota</taxon>
        <taxon>Metazoa</taxon>
        <taxon>Ecdysozoa</taxon>
        <taxon>Arthropoda</taxon>
        <taxon>Hexapoda</taxon>
        <taxon>Collembola</taxon>
        <taxon>Entomobryomorpha</taxon>
        <taxon>Isotomoidea</taxon>
        <taxon>Isotomidae</taxon>
        <taxon>Proisotominae</taxon>
        <taxon>Folsomia</taxon>
    </lineage>
</organism>
<protein>
    <submittedName>
        <fullName evidence="3">Uncharacterized protein</fullName>
    </submittedName>
</protein>
<feature type="chain" id="PRO_5013166743" evidence="2">
    <location>
        <begin position="17"/>
        <end position="217"/>
    </location>
</feature>
<feature type="signal peptide" evidence="2">
    <location>
        <begin position="1"/>
        <end position="16"/>
    </location>
</feature>
<reference evidence="3 4" key="1">
    <citation type="submission" date="2015-12" db="EMBL/GenBank/DDBJ databases">
        <title>The genome of Folsomia candida.</title>
        <authorList>
            <person name="Faddeeva A."/>
            <person name="Derks M.F."/>
            <person name="Anvar Y."/>
            <person name="Smit S."/>
            <person name="Van Straalen N."/>
            <person name="Roelofs D."/>
        </authorList>
    </citation>
    <scope>NUCLEOTIDE SEQUENCE [LARGE SCALE GENOMIC DNA]</scope>
    <source>
        <strain evidence="3 4">VU population</strain>
        <tissue evidence="3">Whole body</tissue>
    </source>
</reference>